<name>A0ABD3RSG6_9LAMI</name>
<evidence type="ECO:0000256" key="1">
    <source>
        <dbReference type="ARBA" id="ARBA00022857"/>
    </source>
</evidence>
<sequence length="359" mass="40060">MENCKEKGRVCVTGGTGFLASWLIMKLLQHGYSVNTTIRSHSPDDKKDVGFLTNLAGASERLKIFTADLDEPDSFKDAIEGCIGVFHLAHPMEFQGKESEETVTTRAVSGALGILQTCLDSKTVKRVVYTSNEESWTDVDYTRSLSHFGTTYSISKTLTEKAALEFGEKYGLDVVTVIPSWINGPFISPYCSGFLRASLSLIYGDKQHMYLENTPFVHTDDVASAHIYLFQHPNAKGRYICSAVEITIEKLSEFLAARYSEYQIQLLSSSRDGETKSKIISLSSKKLLDIGFQYKYGLEEMFDDAVECCKQMVDLEQIYGTASGCRTGKEAWNSGNALHDSYILLKIGNFDCRNNKFKS</sequence>
<dbReference type="InterPro" id="IPR001509">
    <property type="entry name" value="Epimerase_deHydtase"/>
</dbReference>
<dbReference type="GO" id="GO:0016491">
    <property type="term" value="F:oxidoreductase activity"/>
    <property type="evidence" value="ECO:0007669"/>
    <property type="project" value="UniProtKB-KW"/>
</dbReference>
<dbReference type="SUPFAM" id="SSF51735">
    <property type="entry name" value="NAD(P)-binding Rossmann-fold domains"/>
    <property type="match status" value="1"/>
</dbReference>
<proteinExistence type="predicted"/>
<feature type="domain" description="NAD-dependent epimerase/dehydratase" evidence="3">
    <location>
        <begin position="10"/>
        <end position="236"/>
    </location>
</feature>
<organism evidence="4 5">
    <name type="scientific">Penstemon smallii</name>
    <dbReference type="NCBI Taxonomy" id="265156"/>
    <lineage>
        <taxon>Eukaryota</taxon>
        <taxon>Viridiplantae</taxon>
        <taxon>Streptophyta</taxon>
        <taxon>Embryophyta</taxon>
        <taxon>Tracheophyta</taxon>
        <taxon>Spermatophyta</taxon>
        <taxon>Magnoliopsida</taxon>
        <taxon>eudicotyledons</taxon>
        <taxon>Gunneridae</taxon>
        <taxon>Pentapetalae</taxon>
        <taxon>asterids</taxon>
        <taxon>lamiids</taxon>
        <taxon>Lamiales</taxon>
        <taxon>Plantaginaceae</taxon>
        <taxon>Cheloneae</taxon>
        <taxon>Penstemon</taxon>
    </lineage>
</organism>
<reference evidence="4 5" key="1">
    <citation type="submission" date="2024-12" db="EMBL/GenBank/DDBJ databases">
        <title>The unique morphological basis and parallel evolutionary history of personate flowers in Penstemon.</title>
        <authorList>
            <person name="Depatie T.H."/>
            <person name="Wessinger C.A."/>
        </authorList>
    </citation>
    <scope>NUCLEOTIDE SEQUENCE [LARGE SCALE GENOMIC DNA]</scope>
    <source>
        <strain evidence="4">WTNN_2</strain>
        <tissue evidence="4">Leaf</tissue>
    </source>
</reference>
<dbReference type="AlphaFoldDB" id="A0ABD3RSG6"/>
<evidence type="ECO:0000256" key="2">
    <source>
        <dbReference type="ARBA" id="ARBA00023002"/>
    </source>
</evidence>
<evidence type="ECO:0000313" key="5">
    <source>
        <dbReference type="Proteomes" id="UP001634393"/>
    </source>
</evidence>
<accession>A0ABD3RSG6</accession>
<dbReference type="Proteomes" id="UP001634393">
    <property type="component" value="Unassembled WGS sequence"/>
</dbReference>
<dbReference type="PANTHER" id="PTHR10366:SF563">
    <property type="entry name" value="CINNAMOYL-COA REDUCTASE 16"/>
    <property type="match status" value="1"/>
</dbReference>
<evidence type="ECO:0000259" key="3">
    <source>
        <dbReference type="Pfam" id="PF01370"/>
    </source>
</evidence>
<dbReference type="InterPro" id="IPR036291">
    <property type="entry name" value="NAD(P)-bd_dom_sf"/>
</dbReference>
<keyword evidence="2" id="KW-0560">Oxidoreductase</keyword>
<dbReference type="EMBL" id="JBJXBP010000008">
    <property type="protein sequence ID" value="KAL3814911.1"/>
    <property type="molecule type" value="Genomic_DNA"/>
</dbReference>
<comment type="caution">
    <text evidence="4">The sequence shown here is derived from an EMBL/GenBank/DDBJ whole genome shotgun (WGS) entry which is preliminary data.</text>
</comment>
<keyword evidence="5" id="KW-1185">Reference proteome</keyword>
<dbReference type="PANTHER" id="PTHR10366">
    <property type="entry name" value="NAD DEPENDENT EPIMERASE/DEHYDRATASE"/>
    <property type="match status" value="1"/>
</dbReference>
<dbReference type="Gene3D" id="3.40.50.720">
    <property type="entry name" value="NAD(P)-binding Rossmann-like Domain"/>
    <property type="match status" value="1"/>
</dbReference>
<evidence type="ECO:0000313" key="4">
    <source>
        <dbReference type="EMBL" id="KAL3814911.1"/>
    </source>
</evidence>
<protein>
    <recommendedName>
        <fullName evidence="3">NAD-dependent epimerase/dehydratase domain-containing protein</fullName>
    </recommendedName>
</protein>
<keyword evidence="1" id="KW-0521">NADP</keyword>
<dbReference type="Pfam" id="PF01370">
    <property type="entry name" value="Epimerase"/>
    <property type="match status" value="1"/>
</dbReference>
<gene>
    <name evidence="4" type="ORF">ACJIZ3_016179</name>
</gene>
<dbReference type="InterPro" id="IPR050425">
    <property type="entry name" value="NAD(P)_dehydrat-like"/>
</dbReference>
<dbReference type="CDD" id="cd08958">
    <property type="entry name" value="FR_SDR_e"/>
    <property type="match status" value="1"/>
</dbReference>